<keyword evidence="2" id="KW-0964">Secreted</keyword>
<evidence type="ECO:0000256" key="3">
    <source>
        <dbReference type="ARBA" id="ARBA00022729"/>
    </source>
</evidence>
<proteinExistence type="predicted"/>
<comment type="subcellular location">
    <subcellularLocation>
        <location evidence="1">Secreted</location>
    </subcellularLocation>
</comment>
<comment type="caution">
    <text evidence="5">The sequence shown here is derived from an EMBL/GenBank/DDBJ whole genome shotgun (WGS) entry which is preliminary data.</text>
</comment>
<dbReference type="OrthoDB" id="5637373at2"/>
<keyword evidence="6" id="KW-1185">Reference proteome</keyword>
<feature type="chain" id="PRO_5006919236" evidence="4">
    <location>
        <begin position="23"/>
        <end position="136"/>
    </location>
</feature>
<gene>
    <name evidence="5" type="ORF">Lwal_2654</name>
</gene>
<dbReference type="PATRIC" id="fig|66969.6.peg.2869"/>
<name>A0A0W0ZZS6_9GAMM</name>
<reference evidence="5 6" key="1">
    <citation type="submission" date="2015-11" db="EMBL/GenBank/DDBJ databases">
        <title>Genomic analysis of 38 Legionella species identifies large and diverse effector repertoires.</title>
        <authorList>
            <person name="Burstein D."/>
            <person name="Amaro F."/>
            <person name="Zusman T."/>
            <person name="Lifshitz Z."/>
            <person name="Cohen O."/>
            <person name="Gilbert J.A."/>
            <person name="Pupko T."/>
            <person name="Shuman H.A."/>
            <person name="Segal G."/>
        </authorList>
    </citation>
    <scope>NUCLEOTIDE SEQUENCE [LARGE SCALE GENOMIC DNA]</scope>
    <source>
        <strain evidence="5 6">ATCC 51914</strain>
    </source>
</reference>
<evidence type="ECO:0000256" key="2">
    <source>
        <dbReference type="ARBA" id="ARBA00022525"/>
    </source>
</evidence>
<organism evidence="5 6">
    <name type="scientific">Legionella waltersii</name>
    <dbReference type="NCBI Taxonomy" id="66969"/>
    <lineage>
        <taxon>Bacteria</taxon>
        <taxon>Pseudomonadati</taxon>
        <taxon>Pseudomonadota</taxon>
        <taxon>Gammaproteobacteria</taxon>
        <taxon>Legionellales</taxon>
        <taxon>Legionellaceae</taxon>
        <taxon>Legionella</taxon>
    </lineage>
</organism>
<dbReference type="Gene3D" id="2.40.128.30">
    <property type="entry name" value="Avidin-like"/>
    <property type="match status" value="1"/>
</dbReference>
<evidence type="ECO:0000313" key="5">
    <source>
        <dbReference type="EMBL" id="KTD74613.1"/>
    </source>
</evidence>
<evidence type="ECO:0000313" key="6">
    <source>
        <dbReference type="Proteomes" id="UP000054729"/>
    </source>
</evidence>
<dbReference type="InterPro" id="IPR036896">
    <property type="entry name" value="Avidin-like_sf"/>
</dbReference>
<sequence length="136" mass="14672">MKLNLLSTALIATALVCQPALSAQKTLTFKNQRGSTLEINVLADNKIEGYFTTAVASKSCPQAINTKRPITGYWVGNAISFSVVYPMCESVLSISGNFDKDQKAIDTVSILNKQSVDITHEGPGARFIGHDSYTIS</sequence>
<accession>A0A0W0ZZS6</accession>
<evidence type="ECO:0000256" key="4">
    <source>
        <dbReference type="SAM" id="SignalP"/>
    </source>
</evidence>
<dbReference type="SUPFAM" id="SSF50876">
    <property type="entry name" value="Avidin/streptavidin"/>
    <property type="match status" value="1"/>
</dbReference>
<dbReference type="GO" id="GO:0009374">
    <property type="term" value="F:biotin binding"/>
    <property type="evidence" value="ECO:0007669"/>
    <property type="project" value="InterPro"/>
</dbReference>
<dbReference type="RefSeq" id="WP_058481288.1">
    <property type="nucleotide sequence ID" value="NZ_CAAAIQ010000032.1"/>
</dbReference>
<dbReference type="AlphaFoldDB" id="A0A0W0ZZS6"/>
<feature type="signal peptide" evidence="4">
    <location>
        <begin position="1"/>
        <end position="22"/>
    </location>
</feature>
<dbReference type="EMBL" id="LNZB01000060">
    <property type="protein sequence ID" value="KTD74613.1"/>
    <property type="molecule type" value="Genomic_DNA"/>
</dbReference>
<evidence type="ECO:0000256" key="1">
    <source>
        <dbReference type="ARBA" id="ARBA00004613"/>
    </source>
</evidence>
<keyword evidence="3 4" id="KW-0732">Signal</keyword>
<dbReference type="Pfam" id="PF01382">
    <property type="entry name" value="Avidin"/>
    <property type="match status" value="1"/>
</dbReference>
<dbReference type="GO" id="GO:0005576">
    <property type="term" value="C:extracellular region"/>
    <property type="evidence" value="ECO:0007669"/>
    <property type="project" value="UniProtKB-SubCell"/>
</dbReference>
<dbReference type="PROSITE" id="PS51326">
    <property type="entry name" value="AVIDIN_2"/>
    <property type="match status" value="1"/>
</dbReference>
<dbReference type="Proteomes" id="UP000054729">
    <property type="component" value="Unassembled WGS sequence"/>
</dbReference>
<dbReference type="InterPro" id="IPR005468">
    <property type="entry name" value="Avidin/str"/>
</dbReference>
<protein>
    <submittedName>
        <fullName evidence="5">Avidin family protein</fullName>
    </submittedName>
</protein>